<evidence type="ECO:0000256" key="6">
    <source>
        <dbReference type="ARBA" id="ARBA00011738"/>
    </source>
</evidence>
<dbReference type="Pfam" id="PF03404">
    <property type="entry name" value="Mo-co_dimer"/>
    <property type="match status" value="1"/>
</dbReference>
<evidence type="ECO:0000256" key="7">
    <source>
        <dbReference type="ARBA" id="ARBA00022505"/>
    </source>
</evidence>
<comment type="caution">
    <text evidence="20">The sequence shown here is derived from an EMBL/GenBank/DDBJ whole genome shotgun (WGS) entry which is preliminary data.</text>
</comment>
<keyword evidence="15" id="KW-0534">Nitrate assimilation</keyword>
<dbReference type="GO" id="GO:0020037">
    <property type="term" value="F:heme binding"/>
    <property type="evidence" value="ECO:0007669"/>
    <property type="project" value="InterPro"/>
</dbReference>
<keyword evidence="7" id="KW-0500">Molybdenum</keyword>
<feature type="binding site" evidence="16">
    <location>
        <position position="524"/>
    </location>
    <ligand>
        <name>FAD</name>
        <dbReference type="ChEBI" id="CHEBI:57692"/>
    </ligand>
</feature>
<dbReference type="PRINTS" id="PR00406">
    <property type="entry name" value="CYTB5RDTASE"/>
</dbReference>
<dbReference type="Pfam" id="PF00174">
    <property type="entry name" value="Oxidored_molyb"/>
    <property type="match status" value="1"/>
</dbReference>
<dbReference type="InterPro" id="IPR001199">
    <property type="entry name" value="Cyt_B5-like_heme/steroid-bd"/>
</dbReference>
<dbReference type="SMART" id="SM01117">
    <property type="entry name" value="Cyt-b5"/>
    <property type="match status" value="1"/>
</dbReference>
<dbReference type="Pfam" id="PF00970">
    <property type="entry name" value="FAD_binding_6"/>
    <property type="match status" value="1"/>
</dbReference>
<evidence type="ECO:0000259" key="18">
    <source>
        <dbReference type="PROSITE" id="PS50255"/>
    </source>
</evidence>
<sequence>MSASVELEQQLPSPQPLPLNGDHAGTSDEWVPRRYPELVPLAGKHTFNAEPPAAKLMEQFITPTPLHYVRNHGAVPREAAGMATASAWTVEVTGELVSRAAKLTVEQLEKFEAVELPVTMHCGVTDAAAPGAAFVWFEGAEDLPGDGGGRTWKYGTSIRLEVAMDPAREVLLAYEQNGEPLTPDHGFPVRVIVPGFIGGRMVKWLKRIVVASKESDNYYHYRDNRVLPSHVVADDIANMEGGGRKVTRVEVTLNGGATWHECSVDHHPEEAPPTKYGKYWCWCFWSIDLGLHDLWGASEIAVRAWDDSMNNQPEDPIWNLLGMMNNSWFRVHIKESWPHKGEMGLEFSHPALPGQPGGWMAQKHHVEVETSPEPKPSDKPYTMVEVRKHTSRTSAWVVVHGVIYDVTAYLYHHPGGVDALLSPHQRRHGQHEAHDDADSSPEPEDAVALADPHDTVECRLVEKTNLSHDVRRFRLALPSEAQKLGLPVGKHVYVRAMVNGKLCARPYTPTSRADEVGHLDLVVKIYFKNDKYPKGGIMSQYLDSLPVGESVVEIRGPRGDIEYAGRGNFVVKEPHTVAIRFARRLAMVAGGTGITPVFQVIQAVLADQPGDQTEMHLVYANHSEDDILLRKEIDGWAADADHKGRLKVWYVVSEKPVDGWTYGVGRVNEQVMRKHLPPASSDTLALVCGPPAMVEKTVRPALNNMGYDLDKSCLVF</sequence>
<dbReference type="InterPro" id="IPR008335">
    <property type="entry name" value="Mopterin_OxRdtase_euk"/>
</dbReference>
<evidence type="ECO:0000256" key="11">
    <source>
        <dbReference type="ARBA" id="ARBA00022827"/>
    </source>
</evidence>
<dbReference type="PRINTS" id="PR00407">
    <property type="entry name" value="EUMOPTERIN"/>
</dbReference>
<feature type="binding site" evidence="16">
    <location>
        <position position="505"/>
    </location>
    <ligand>
        <name>FAD</name>
        <dbReference type="ChEBI" id="CHEBI:57692"/>
    </ligand>
</feature>
<feature type="binding site" evidence="16">
    <location>
        <position position="539"/>
    </location>
    <ligand>
        <name>FAD</name>
        <dbReference type="ChEBI" id="CHEBI:57692"/>
    </ligand>
</feature>
<feature type="binding site" evidence="16">
    <location>
        <position position="595"/>
    </location>
    <ligand>
        <name>FAD</name>
        <dbReference type="ChEBI" id="CHEBI:57692"/>
    </ligand>
</feature>
<name>A0A9W8CFN9_9POAL</name>
<evidence type="ECO:0000259" key="19">
    <source>
        <dbReference type="PROSITE" id="PS51384"/>
    </source>
</evidence>
<evidence type="ECO:0000256" key="9">
    <source>
        <dbReference type="ARBA" id="ARBA00022630"/>
    </source>
</evidence>
<dbReference type="InterPro" id="IPR008333">
    <property type="entry name" value="Cbr1-like_FAD-bd_dom"/>
</dbReference>
<dbReference type="InterPro" id="IPR036374">
    <property type="entry name" value="OxRdtase_Mopterin-bd_sf"/>
</dbReference>
<proteinExistence type="inferred from homology"/>
<dbReference type="CDD" id="cd06183">
    <property type="entry name" value="cyt_b5_reduct_like"/>
    <property type="match status" value="1"/>
</dbReference>
<dbReference type="PRINTS" id="PR00371">
    <property type="entry name" value="FPNCR"/>
</dbReference>
<evidence type="ECO:0000256" key="1">
    <source>
        <dbReference type="ARBA" id="ARBA00001924"/>
    </source>
</evidence>
<feature type="binding site" evidence="16">
    <location>
        <position position="538"/>
    </location>
    <ligand>
        <name>FAD</name>
        <dbReference type="ChEBI" id="CHEBI:57692"/>
    </ligand>
</feature>
<dbReference type="Pfam" id="PF00173">
    <property type="entry name" value="Cyt-b5"/>
    <property type="match status" value="1"/>
</dbReference>
<evidence type="ECO:0000256" key="13">
    <source>
        <dbReference type="ARBA" id="ARBA00023004"/>
    </source>
</evidence>
<dbReference type="InterPro" id="IPR005066">
    <property type="entry name" value="MoCF_OxRdtse_dimer"/>
</dbReference>
<feature type="region of interest" description="Disordered" evidence="17">
    <location>
        <begin position="421"/>
        <end position="447"/>
    </location>
</feature>
<dbReference type="PANTHER" id="PTHR19370:SF100">
    <property type="entry name" value="NITRATE REDUCTASE"/>
    <property type="match status" value="1"/>
</dbReference>
<dbReference type="FunFam" id="2.40.30.10:FF:000021">
    <property type="entry name" value="NADH-cytochrome b5 reductase"/>
    <property type="match status" value="1"/>
</dbReference>
<evidence type="ECO:0000256" key="5">
    <source>
        <dbReference type="ARBA" id="ARBA00006253"/>
    </source>
</evidence>
<comment type="subunit">
    <text evidence="6">Homodimer.</text>
</comment>
<gene>
    <name evidence="20" type="ORF">BS78_K223100</name>
</gene>
<dbReference type="Gene3D" id="3.90.420.10">
    <property type="entry name" value="Oxidoreductase, molybdopterin-binding domain"/>
    <property type="match status" value="2"/>
</dbReference>
<dbReference type="GO" id="GO:0042128">
    <property type="term" value="P:nitrate assimilation"/>
    <property type="evidence" value="ECO:0007669"/>
    <property type="project" value="UniProtKB-KW"/>
</dbReference>
<dbReference type="SUPFAM" id="SSF56524">
    <property type="entry name" value="Oxidoreductase molybdopterin-binding domain"/>
    <property type="match status" value="1"/>
</dbReference>
<feature type="region of interest" description="Disordered" evidence="17">
    <location>
        <begin position="1"/>
        <end position="29"/>
    </location>
</feature>
<dbReference type="InterPro" id="IPR014756">
    <property type="entry name" value="Ig_E-set"/>
</dbReference>
<evidence type="ECO:0000313" key="21">
    <source>
        <dbReference type="Proteomes" id="UP001164776"/>
    </source>
</evidence>
<dbReference type="Pfam" id="PF00175">
    <property type="entry name" value="NAD_binding_1"/>
    <property type="match status" value="1"/>
</dbReference>
<dbReference type="Proteomes" id="UP001164776">
    <property type="component" value="Unassembled WGS sequence"/>
</dbReference>
<feature type="binding site" evidence="16">
    <location>
        <position position="522"/>
    </location>
    <ligand>
        <name>FAD</name>
        <dbReference type="ChEBI" id="CHEBI:57692"/>
    </ligand>
</feature>
<dbReference type="AlphaFoldDB" id="A0A9W8CFN9"/>
<evidence type="ECO:0000256" key="8">
    <source>
        <dbReference type="ARBA" id="ARBA00022617"/>
    </source>
</evidence>
<feature type="domain" description="Cytochrome b5 heme-binding" evidence="18">
    <location>
        <begin position="378"/>
        <end position="421"/>
    </location>
</feature>
<dbReference type="Gene3D" id="3.40.50.80">
    <property type="entry name" value="Nucleotide-binding domain of ferredoxin-NADP reductase (FNR) module"/>
    <property type="match status" value="1"/>
</dbReference>
<dbReference type="InterPro" id="IPR001834">
    <property type="entry name" value="CBR-like"/>
</dbReference>
<dbReference type="PROSITE" id="PS00191">
    <property type="entry name" value="CYTOCHROME_B5_1"/>
    <property type="match status" value="1"/>
</dbReference>
<dbReference type="Gene3D" id="2.60.40.650">
    <property type="match status" value="1"/>
</dbReference>
<keyword evidence="11 16" id="KW-0274">FAD</keyword>
<feature type="compositionally biased region" description="Low complexity" evidence="17">
    <location>
        <begin position="1"/>
        <end position="12"/>
    </location>
</feature>
<evidence type="ECO:0000256" key="15">
    <source>
        <dbReference type="ARBA" id="ARBA00023063"/>
    </source>
</evidence>
<comment type="cofactor">
    <cofactor evidence="3 16">
        <name>FAD</name>
        <dbReference type="ChEBI" id="CHEBI:57692"/>
    </cofactor>
</comment>
<comment type="similarity">
    <text evidence="5">Belongs to the nitrate reductase family.</text>
</comment>
<feature type="binding site" evidence="16">
    <location>
        <position position="527"/>
    </location>
    <ligand>
        <name>FAD</name>
        <dbReference type="ChEBI" id="CHEBI:57692"/>
    </ligand>
</feature>
<dbReference type="GO" id="GO:0006809">
    <property type="term" value="P:nitric oxide biosynthetic process"/>
    <property type="evidence" value="ECO:0007669"/>
    <property type="project" value="TreeGrafter"/>
</dbReference>
<dbReference type="SUPFAM" id="SSF55856">
    <property type="entry name" value="Cytochrome b5-like heme/steroid binding domain"/>
    <property type="match status" value="1"/>
</dbReference>
<dbReference type="SUPFAM" id="SSF81296">
    <property type="entry name" value="E set domains"/>
    <property type="match status" value="1"/>
</dbReference>
<dbReference type="EMBL" id="MU629443">
    <property type="protein sequence ID" value="KAJ1257093.1"/>
    <property type="molecule type" value="Genomic_DNA"/>
</dbReference>
<evidence type="ECO:0000256" key="3">
    <source>
        <dbReference type="ARBA" id="ARBA00001974"/>
    </source>
</evidence>
<dbReference type="Gene3D" id="3.10.120.10">
    <property type="entry name" value="Cytochrome b5-like heme/steroid binding domain"/>
    <property type="match status" value="1"/>
</dbReference>
<dbReference type="GO" id="GO:0071949">
    <property type="term" value="F:FAD binding"/>
    <property type="evidence" value="ECO:0007669"/>
    <property type="project" value="TreeGrafter"/>
</dbReference>
<keyword evidence="14" id="KW-0520">NAD</keyword>
<evidence type="ECO:0000256" key="2">
    <source>
        <dbReference type="ARBA" id="ARBA00001971"/>
    </source>
</evidence>
<dbReference type="InterPro" id="IPR000572">
    <property type="entry name" value="OxRdtase_Mopterin-bd_dom"/>
</dbReference>
<dbReference type="Gene3D" id="2.40.30.10">
    <property type="entry name" value="Translation factors"/>
    <property type="match status" value="1"/>
</dbReference>
<feature type="domain" description="FAD-binding FR-type" evidence="19">
    <location>
        <begin position="453"/>
        <end position="564"/>
    </location>
</feature>
<evidence type="ECO:0008006" key="22">
    <source>
        <dbReference type="Google" id="ProtNLM"/>
    </source>
</evidence>
<keyword evidence="21" id="KW-1185">Reference proteome</keyword>
<dbReference type="InterPro" id="IPR001709">
    <property type="entry name" value="Flavoprot_Pyr_Nucl_cyt_Rdtase"/>
</dbReference>
<evidence type="ECO:0000256" key="12">
    <source>
        <dbReference type="ARBA" id="ARBA00023002"/>
    </source>
</evidence>
<organism evidence="20 21">
    <name type="scientific">Paspalum vaginatum</name>
    <name type="common">seashore paspalum</name>
    <dbReference type="NCBI Taxonomy" id="158149"/>
    <lineage>
        <taxon>Eukaryota</taxon>
        <taxon>Viridiplantae</taxon>
        <taxon>Streptophyta</taxon>
        <taxon>Embryophyta</taxon>
        <taxon>Tracheophyta</taxon>
        <taxon>Spermatophyta</taxon>
        <taxon>Magnoliopsida</taxon>
        <taxon>Liliopsida</taxon>
        <taxon>Poales</taxon>
        <taxon>Poaceae</taxon>
        <taxon>PACMAD clade</taxon>
        <taxon>Panicoideae</taxon>
        <taxon>Andropogonodae</taxon>
        <taxon>Paspaleae</taxon>
        <taxon>Paspalinae</taxon>
        <taxon>Paspalum</taxon>
    </lineage>
</organism>
<evidence type="ECO:0000313" key="20">
    <source>
        <dbReference type="EMBL" id="KAJ1257093.1"/>
    </source>
</evidence>
<dbReference type="InterPro" id="IPR036400">
    <property type="entry name" value="Cyt_B5-like_heme/steroid_sf"/>
</dbReference>
<dbReference type="InterPro" id="IPR017938">
    <property type="entry name" value="Riboflavin_synthase-like_b-brl"/>
</dbReference>
<feature type="binding site" evidence="16">
    <location>
        <position position="507"/>
    </location>
    <ligand>
        <name>FAD</name>
        <dbReference type="ChEBI" id="CHEBI:57692"/>
    </ligand>
</feature>
<dbReference type="SUPFAM" id="SSF63380">
    <property type="entry name" value="Riboflavin synthase domain-like"/>
    <property type="match status" value="1"/>
</dbReference>
<dbReference type="InterPro" id="IPR001433">
    <property type="entry name" value="OxRdtase_FAD/NAD-bd"/>
</dbReference>
<dbReference type="OrthoDB" id="432685at2759"/>
<dbReference type="GO" id="GO:0009703">
    <property type="term" value="F:nitrate reductase (NADH) activity"/>
    <property type="evidence" value="ECO:0007669"/>
    <property type="project" value="TreeGrafter"/>
</dbReference>
<keyword evidence="12" id="KW-0560">Oxidoreductase</keyword>
<dbReference type="PROSITE" id="PS51384">
    <property type="entry name" value="FAD_FR"/>
    <property type="match status" value="1"/>
</dbReference>
<keyword evidence="10" id="KW-0479">Metal-binding</keyword>
<dbReference type="PANTHER" id="PTHR19370">
    <property type="entry name" value="NADH-CYTOCHROME B5 REDUCTASE"/>
    <property type="match status" value="1"/>
</dbReference>
<dbReference type="InterPro" id="IPR039261">
    <property type="entry name" value="FNR_nucleotide-bd"/>
</dbReference>
<keyword evidence="8" id="KW-0349">Heme</keyword>
<comment type="cofactor">
    <cofactor evidence="1">
        <name>Mo-molybdopterin</name>
        <dbReference type="ChEBI" id="CHEBI:71302"/>
    </cofactor>
</comment>
<evidence type="ECO:0000256" key="10">
    <source>
        <dbReference type="ARBA" id="ARBA00022723"/>
    </source>
</evidence>
<keyword evidence="9 16" id="KW-0285">Flavoprotein</keyword>
<comment type="function">
    <text evidence="4">Nitrate reductase is a key enzyme involved in the first step of nitrate assimilation in plants, fungi and bacteria.</text>
</comment>
<dbReference type="GO" id="GO:0030151">
    <property type="term" value="F:molybdenum ion binding"/>
    <property type="evidence" value="ECO:0007669"/>
    <property type="project" value="InterPro"/>
</dbReference>
<dbReference type="SUPFAM" id="SSF52343">
    <property type="entry name" value="Ferredoxin reductase-like, C-terminal NADP-linked domain"/>
    <property type="match status" value="1"/>
</dbReference>
<protein>
    <recommendedName>
        <fullName evidence="22">Nitrate reductase</fullName>
    </recommendedName>
</protein>
<comment type="cofactor">
    <cofactor evidence="2">
        <name>heme</name>
        <dbReference type="ChEBI" id="CHEBI:30413"/>
    </cofactor>
</comment>
<evidence type="ECO:0000256" key="4">
    <source>
        <dbReference type="ARBA" id="ARBA00003838"/>
    </source>
</evidence>
<evidence type="ECO:0000256" key="14">
    <source>
        <dbReference type="ARBA" id="ARBA00023027"/>
    </source>
</evidence>
<dbReference type="InterPro" id="IPR018506">
    <property type="entry name" value="Cyt_B5_heme-BS"/>
</dbReference>
<reference evidence="20 21" key="1">
    <citation type="submission" date="2022-10" db="EMBL/GenBank/DDBJ databases">
        <title>WGS assembly of Paspalum vaginatum 540-79.</title>
        <authorList>
            <person name="Sun G."/>
            <person name="Wase N."/>
            <person name="Shu S."/>
            <person name="Jenkins J."/>
            <person name="Zhou B."/>
            <person name="Torres-Rodriguez J."/>
            <person name="Chen C."/>
            <person name="Sandor L."/>
            <person name="Plott C."/>
            <person name="Yoshinga Y."/>
            <person name="Daum C."/>
            <person name="Qi P."/>
            <person name="Barry K."/>
            <person name="Lipzen A."/>
            <person name="Berry L."/>
            <person name="Pedersen C."/>
            <person name="Gottilla T."/>
            <person name="Foltz A."/>
            <person name="Yu H."/>
            <person name="O'Malley R."/>
            <person name="Zhang C."/>
            <person name="Devos K."/>
            <person name="Sigmon B."/>
            <person name="Yu B."/>
            <person name="Obata T."/>
            <person name="Schmutz J."/>
            <person name="Schnable J."/>
        </authorList>
    </citation>
    <scope>NUCLEOTIDE SEQUENCE [LARGE SCALE GENOMIC DNA]</scope>
    <source>
        <strain evidence="21">cv. 540-79</strain>
    </source>
</reference>
<accession>A0A9W8CFN9</accession>
<evidence type="ECO:0000256" key="17">
    <source>
        <dbReference type="SAM" id="MobiDB-lite"/>
    </source>
</evidence>
<feature type="binding site" evidence="16">
    <location>
        <position position="506"/>
    </location>
    <ligand>
        <name>FAD</name>
        <dbReference type="ChEBI" id="CHEBI:57692"/>
    </ligand>
</feature>
<keyword evidence="13" id="KW-0408">Iron</keyword>
<dbReference type="PROSITE" id="PS50255">
    <property type="entry name" value="CYTOCHROME_B5_2"/>
    <property type="match status" value="1"/>
</dbReference>
<dbReference type="FunFam" id="3.40.50.80:FF:000025">
    <property type="entry name" value="Nitrate reductase [NADH]"/>
    <property type="match status" value="1"/>
</dbReference>
<dbReference type="InterPro" id="IPR017927">
    <property type="entry name" value="FAD-bd_FR_type"/>
</dbReference>
<evidence type="ECO:0000256" key="16">
    <source>
        <dbReference type="PIRSR" id="PIRSR601834-1"/>
    </source>
</evidence>